<sequence>MELEEELIDLQTNEELKPKWAFEKYMSLKGTIA</sequence>
<organism evidence="1 2">
    <name type="scientific">Trichinella murrelli</name>
    <dbReference type="NCBI Taxonomy" id="144512"/>
    <lineage>
        <taxon>Eukaryota</taxon>
        <taxon>Metazoa</taxon>
        <taxon>Ecdysozoa</taxon>
        <taxon>Nematoda</taxon>
        <taxon>Enoplea</taxon>
        <taxon>Dorylaimia</taxon>
        <taxon>Trichinellida</taxon>
        <taxon>Trichinellidae</taxon>
        <taxon>Trichinella</taxon>
    </lineage>
</organism>
<protein>
    <submittedName>
        <fullName evidence="1">Uncharacterized protein</fullName>
    </submittedName>
</protein>
<gene>
    <name evidence="1" type="ORF">T05_16054</name>
</gene>
<evidence type="ECO:0000313" key="2">
    <source>
        <dbReference type="Proteomes" id="UP000055048"/>
    </source>
</evidence>
<accession>A0A0V0TTS5</accession>
<keyword evidence="2" id="KW-1185">Reference proteome</keyword>
<reference evidence="1 2" key="1">
    <citation type="submission" date="2015-01" db="EMBL/GenBank/DDBJ databases">
        <title>Evolution of Trichinella species and genotypes.</title>
        <authorList>
            <person name="Korhonen P.K."/>
            <person name="Edoardo P."/>
            <person name="Giuseppe L.R."/>
            <person name="Gasser R.B."/>
        </authorList>
    </citation>
    <scope>NUCLEOTIDE SEQUENCE [LARGE SCALE GENOMIC DNA]</scope>
    <source>
        <strain evidence="1">ISS417</strain>
    </source>
</reference>
<dbReference type="Proteomes" id="UP000055048">
    <property type="component" value="Unassembled WGS sequence"/>
</dbReference>
<dbReference type="EMBL" id="JYDJ01000145">
    <property type="protein sequence ID" value="KRX42426.1"/>
    <property type="molecule type" value="Genomic_DNA"/>
</dbReference>
<comment type="caution">
    <text evidence="1">The sequence shown here is derived from an EMBL/GenBank/DDBJ whole genome shotgun (WGS) entry which is preliminary data.</text>
</comment>
<dbReference type="AlphaFoldDB" id="A0A0V0TTS5"/>
<evidence type="ECO:0000313" key="1">
    <source>
        <dbReference type="EMBL" id="KRX42426.1"/>
    </source>
</evidence>
<name>A0A0V0TTS5_9BILA</name>
<proteinExistence type="predicted"/>